<name>A0AAJ5F3M6_9DEIO</name>
<keyword evidence="1" id="KW-0812">Transmembrane</keyword>
<keyword evidence="1" id="KW-0472">Membrane</keyword>
<gene>
    <name evidence="3" type="ORF">FCS05_13745</name>
    <name evidence="2" type="ORF">HNQ10_003141</name>
</gene>
<organism evidence="3 4">
    <name type="scientific">Deinococcus metallilatus</name>
    <dbReference type="NCBI Taxonomy" id="1211322"/>
    <lineage>
        <taxon>Bacteria</taxon>
        <taxon>Thermotogati</taxon>
        <taxon>Deinococcota</taxon>
        <taxon>Deinococci</taxon>
        <taxon>Deinococcales</taxon>
        <taxon>Deinococcaceae</taxon>
        <taxon>Deinococcus</taxon>
    </lineage>
</organism>
<accession>A0AAJ5F3M6</accession>
<feature type="transmembrane region" description="Helical" evidence="1">
    <location>
        <begin position="66"/>
        <end position="85"/>
    </location>
</feature>
<feature type="transmembrane region" description="Helical" evidence="1">
    <location>
        <begin position="43"/>
        <end position="60"/>
    </location>
</feature>
<reference evidence="3 4" key="1">
    <citation type="submission" date="2019-04" db="EMBL/GenBank/DDBJ databases">
        <title>Deinococcus metalilatus MA1002 mutant No.5.</title>
        <authorList>
            <person name="Park W."/>
            <person name="Park C."/>
        </authorList>
    </citation>
    <scope>NUCLEOTIDE SEQUENCE [LARGE SCALE GENOMIC DNA]</scope>
    <source>
        <strain evidence="3 4">MA1002-m5</strain>
    </source>
</reference>
<dbReference type="Proteomes" id="UP000536909">
    <property type="component" value="Unassembled WGS sequence"/>
</dbReference>
<dbReference type="AlphaFoldDB" id="A0AAJ5F3M6"/>
<sequence length="178" mass="19216">MTAVHPALLPSLLGLALVGLVLLRRFQRLATPQPLDERGRRRLARRPVLLLLLAGLILLAPHSLTGYGAALLGALVGAGLAFWSAHHTRFDFGADGQATRYVPNIWIGGGVFLLFVLRLLWRLWPFVTGQVQTGAAGFDPASFAGSSPLTTALFLVFVAYQTAYAWLVLHAARAPRLA</sequence>
<protein>
    <submittedName>
        <fullName evidence="2">Cytochrome b561</fullName>
    </submittedName>
</protein>
<evidence type="ECO:0000256" key="1">
    <source>
        <dbReference type="SAM" id="Phobius"/>
    </source>
</evidence>
<dbReference type="Pfam" id="PF07301">
    <property type="entry name" value="DUF1453"/>
    <property type="match status" value="1"/>
</dbReference>
<evidence type="ECO:0000313" key="2">
    <source>
        <dbReference type="EMBL" id="MBB5296294.1"/>
    </source>
</evidence>
<dbReference type="Proteomes" id="UP000308000">
    <property type="component" value="Unassembled WGS sequence"/>
</dbReference>
<reference evidence="2 5" key="2">
    <citation type="submission" date="2020-08" db="EMBL/GenBank/DDBJ databases">
        <title>Genomic Encyclopedia of Type Strains, Phase IV (KMG-IV): sequencing the most valuable type-strain genomes for metagenomic binning, comparative biology and taxonomic classification.</title>
        <authorList>
            <person name="Goeker M."/>
        </authorList>
    </citation>
    <scope>NUCLEOTIDE SEQUENCE [LARGE SCALE GENOMIC DNA]</scope>
    <source>
        <strain evidence="2 5">DSM 105434</strain>
    </source>
</reference>
<evidence type="ECO:0000313" key="5">
    <source>
        <dbReference type="Proteomes" id="UP000536909"/>
    </source>
</evidence>
<proteinExistence type="predicted"/>
<feature type="transmembrane region" description="Helical" evidence="1">
    <location>
        <begin position="149"/>
        <end position="169"/>
    </location>
</feature>
<dbReference type="EMBL" id="JACHFV010000011">
    <property type="protein sequence ID" value="MBB5296294.1"/>
    <property type="molecule type" value="Genomic_DNA"/>
</dbReference>
<evidence type="ECO:0000313" key="3">
    <source>
        <dbReference type="EMBL" id="TLK25220.1"/>
    </source>
</evidence>
<dbReference type="RefSeq" id="WP_129120396.1">
    <property type="nucleotide sequence ID" value="NZ_BSUI01000009.1"/>
</dbReference>
<feature type="transmembrane region" description="Helical" evidence="1">
    <location>
        <begin position="6"/>
        <end position="23"/>
    </location>
</feature>
<dbReference type="InterPro" id="IPR058247">
    <property type="entry name" value="DUF1453"/>
</dbReference>
<comment type="caution">
    <text evidence="3">The sequence shown here is derived from an EMBL/GenBank/DDBJ whole genome shotgun (WGS) entry which is preliminary data.</text>
</comment>
<keyword evidence="1" id="KW-1133">Transmembrane helix</keyword>
<dbReference type="EMBL" id="VBRC01000009">
    <property type="protein sequence ID" value="TLK25220.1"/>
    <property type="molecule type" value="Genomic_DNA"/>
</dbReference>
<keyword evidence="5" id="KW-1185">Reference proteome</keyword>
<evidence type="ECO:0000313" key="4">
    <source>
        <dbReference type="Proteomes" id="UP000308000"/>
    </source>
</evidence>
<feature type="transmembrane region" description="Helical" evidence="1">
    <location>
        <begin position="105"/>
        <end position="124"/>
    </location>
</feature>